<accession>A0A9Q0I4T5</accession>
<gene>
    <name evidence="2" type="ORF">NHX12_013264</name>
</gene>
<dbReference type="Proteomes" id="UP001148018">
    <property type="component" value="Unassembled WGS sequence"/>
</dbReference>
<feature type="compositionally biased region" description="Basic and acidic residues" evidence="1">
    <location>
        <begin position="1"/>
        <end position="10"/>
    </location>
</feature>
<evidence type="ECO:0000256" key="1">
    <source>
        <dbReference type="SAM" id="MobiDB-lite"/>
    </source>
</evidence>
<keyword evidence="3" id="KW-1185">Reference proteome</keyword>
<feature type="compositionally biased region" description="Pro residues" evidence="1">
    <location>
        <begin position="85"/>
        <end position="96"/>
    </location>
</feature>
<feature type="region of interest" description="Disordered" evidence="1">
    <location>
        <begin position="1"/>
        <end position="24"/>
    </location>
</feature>
<name>A0A9Q0I4T5_9TELE</name>
<organism evidence="2 3">
    <name type="scientific">Muraenolepis orangiensis</name>
    <name type="common">Patagonian moray cod</name>
    <dbReference type="NCBI Taxonomy" id="630683"/>
    <lineage>
        <taxon>Eukaryota</taxon>
        <taxon>Metazoa</taxon>
        <taxon>Chordata</taxon>
        <taxon>Craniata</taxon>
        <taxon>Vertebrata</taxon>
        <taxon>Euteleostomi</taxon>
        <taxon>Actinopterygii</taxon>
        <taxon>Neopterygii</taxon>
        <taxon>Teleostei</taxon>
        <taxon>Neoteleostei</taxon>
        <taxon>Acanthomorphata</taxon>
        <taxon>Zeiogadaria</taxon>
        <taxon>Gadariae</taxon>
        <taxon>Gadiformes</taxon>
        <taxon>Muraenolepidoidei</taxon>
        <taxon>Muraenolepididae</taxon>
        <taxon>Muraenolepis</taxon>
    </lineage>
</organism>
<reference evidence="2" key="1">
    <citation type="submission" date="2022-07" db="EMBL/GenBank/DDBJ databases">
        <title>Chromosome-level genome of Muraenolepis orangiensis.</title>
        <authorList>
            <person name="Kim J."/>
        </authorList>
    </citation>
    <scope>NUCLEOTIDE SEQUENCE</scope>
    <source>
        <strain evidence="2">KU_S4_2022</strain>
        <tissue evidence="2">Muscle</tissue>
    </source>
</reference>
<protein>
    <submittedName>
        <fullName evidence="2">Uncharacterized protein</fullName>
    </submittedName>
</protein>
<evidence type="ECO:0000313" key="3">
    <source>
        <dbReference type="Proteomes" id="UP001148018"/>
    </source>
</evidence>
<sequence length="109" mass="11809">MTPQHKEPPRSPEGPSCAPVWAHDEQRQRGFTSYRGLRVTLPLNHGASESEATAYFGIQKGQINAKPKRTPAPLSHTVVRCVSPDPLPASPPPPQLHPISLYSSGRTPG</sequence>
<feature type="region of interest" description="Disordered" evidence="1">
    <location>
        <begin position="84"/>
        <end position="109"/>
    </location>
</feature>
<dbReference type="EMBL" id="JANIIK010000117">
    <property type="protein sequence ID" value="KAJ3586872.1"/>
    <property type="molecule type" value="Genomic_DNA"/>
</dbReference>
<proteinExistence type="predicted"/>
<dbReference type="AlphaFoldDB" id="A0A9Q0I4T5"/>
<comment type="caution">
    <text evidence="2">The sequence shown here is derived from an EMBL/GenBank/DDBJ whole genome shotgun (WGS) entry which is preliminary data.</text>
</comment>
<evidence type="ECO:0000313" key="2">
    <source>
        <dbReference type="EMBL" id="KAJ3586872.1"/>
    </source>
</evidence>